<evidence type="ECO:0000313" key="4">
    <source>
        <dbReference type="Proteomes" id="UP001501523"/>
    </source>
</evidence>
<protein>
    <recommendedName>
        <fullName evidence="2">HTH arsR-type domain-containing protein</fullName>
    </recommendedName>
</protein>
<dbReference type="InterPro" id="IPR036390">
    <property type="entry name" value="WH_DNA-bd_sf"/>
</dbReference>
<dbReference type="SUPFAM" id="SSF46785">
    <property type="entry name" value="Winged helix' DNA-binding domain"/>
    <property type="match status" value="1"/>
</dbReference>
<reference evidence="3 4" key="1">
    <citation type="journal article" date="2019" name="Int. J. Syst. Evol. Microbiol.">
        <title>The Global Catalogue of Microorganisms (GCM) 10K type strain sequencing project: providing services to taxonomists for standard genome sequencing and annotation.</title>
        <authorList>
            <consortium name="The Broad Institute Genomics Platform"/>
            <consortium name="The Broad Institute Genome Sequencing Center for Infectious Disease"/>
            <person name="Wu L."/>
            <person name="Ma J."/>
        </authorList>
    </citation>
    <scope>NUCLEOTIDE SEQUENCE [LARGE SCALE GENOMIC DNA]</scope>
    <source>
        <strain evidence="3 4">JCM 15421</strain>
    </source>
</reference>
<accession>A0ABN1IET8</accession>
<comment type="caution">
    <text evidence="3">The sequence shown here is derived from an EMBL/GenBank/DDBJ whole genome shotgun (WGS) entry which is preliminary data.</text>
</comment>
<dbReference type="Pfam" id="PF12840">
    <property type="entry name" value="HTH_20"/>
    <property type="match status" value="1"/>
</dbReference>
<gene>
    <name evidence="3" type="ORF">GCM10009105_13010</name>
</gene>
<feature type="compositionally biased region" description="Low complexity" evidence="1">
    <location>
        <begin position="191"/>
        <end position="200"/>
    </location>
</feature>
<feature type="domain" description="HTH arsR-type" evidence="2">
    <location>
        <begin position="14"/>
        <end position="92"/>
    </location>
</feature>
<dbReference type="Gene3D" id="1.10.10.10">
    <property type="entry name" value="Winged helix-like DNA-binding domain superfamily/Winged helix DNA-binding domain"/>
    <property type="match status" value="1"/>
</dbReference>
<sequence length="214" mass="23266">MAQKNRGIVEDAAEIGLLASPTRVEIVDTLEALGVAVSVAELAAQLGRPADGLYYHLRQLADGGLIEEEAVADGRRYRTRTRVGDRLRLRYRPGATANAKAVDRATASLLRVAARDFTRALADPESVVEGPQRELWAARGKGWVGAVELAEINRLLARLMDLLQRPRKARDGKLVALSWVLAPLDAKPARRAGAVSAVARRPARPKGTAQRRSR</sequence>
<dbReference type="SMART" id="SM00418">
    <property type="entry name" value="HTH_ARSR"/>
    <property type="match status" value="1"/>
</dbReference>
<keyword evidence="4" id="KW-1185">Reference proteome</keyword>
<dbReference type="CDD" id="cd00090">
    <property type="entry name" value="HTH_ARSR"/>
    <property type="match status" value="1"/>
</dbReference>
<organism evidence="3 4">
    <name type="scientific">Dokdonella soli</name>
    <dbReference type="NCBI Taxonomy" id="529810"/>
    <lineage>
        <taxon>Bacteria</taxon>
        <taxon>Pseudomonadati</taxon>
        <taxon>Pseudomonadota</taxon>
        <taxon>Gammaproteobacteria</taxon>
        <taxon>Lysobacterales</taxon>
        <taxon>Rhodanobacteraceae</taxon>
        <taxon>Dokdonella</taxon>
    </lineage>
</organism>
<dbReference type="EMBL" id="BAAAEU010000006">
    <property type="protein sequence ID" value="GAA0711224.1"/>
    <property type="molecule type" value="Genomic_DNA"/>
</dbReference>
<name>A0ABN1IET8_9GAMM</name>
<feature type="compositionally biased region" description="Basic residues" evidence="1">
    <location>
        <begin position="201"/>
        <end position="214"/>
    </location>
</feature>
<proteinExistence type="predicted"/>
<dbReference type="RefSeq" id="WP_343788377.1">
    <property type="nucleotide sequence ID" value="NZ_BAAAEU010000006.1"/>
</dbReference>
<dbReference type="InterPro" id="IPR011991">
    <property type="entry name" value="ArsR-like_HTH"/>
</dbReference>
<feature type="region of interest" description="Disordered" evidence="1">
    <location>
        <begin position="189"/>
        <end position="214"/>
    </location>
</feature>
<evidence type="ECO:0000313" key="3">
    <source>
        <dbReference type="EMBL" id="GAA0711224.1"/>
    </source>
</evidence>
<evidence type="ECO:0000256" key="1">
    <source>
        <dbReference type="SAM" id="MobiDB-lite"/>
    </source>
</evidence>
<dbReference type="InterPro" id="IPR001845">
    <property type="entry name" value="HTH_ArsR_DNA-bd_dom"/>
</dbReference>
<dbReference type="Proteomes" id="UP001501523">
    <property type="component" value="Unassembled WGS sequence"/>
</dbReference>
<dbReference type="InterPro" id="IPR036388">
    <property type="entry name" value="WH-like_DNA-bd_sf"/>
</dbReference>
<evidence type="ECO:0000259" key="2">
    <source>
        <dbReference type="SMART" id="SM00418"/>
    </source>
</evidence>